<evidence type="ECO:0000256" key="2">
    <source>
        <dbReference type="SAM" id="Phobius"/>
    </source>
</evidence>
<dbReference type="OrthoDB" id="4792842at2"/>
<dbReference type="Proteomes" id="UP000319263">
    <property type="component" value="Chromosome"/>
</dbReference>
<evidence type="ECO:0000256" key="1">
    <source>
        <dbReference type="SAM" id="MobiDB-lite"/>
    </source>
</evidence>
<feature type="region of interest" description="Disordered" evidence="1">
    <location>
        <begin position="151"/>
        <end position="228"/>
    </location>
</feature>
<protein>
    <recommendedName>
        <fullName evidence="5">Cell division protein FtsB</fullName>
    </recommendedName>
</protein>
<evidence type="ECO:0000313" key="3">
    <source>
        <dbReference type="EMBL" id="QDP97594.1"/>
    </source>
</evidence>
<dbReference type="RefSeq" id="WP_143987552.1">
    <property type="nucleotide sequence ID" value="NZ_CP041692.1"/>
</dbReference>
<dbReference type="KEGG" id="mik:FOE78_18235"/>
<dbReference type="AlphaFoldDB" id="A0A516Q2D4"/>
<dbReference type="EMBL" id="CP041692">
    <property type="protein sequence ID" value="QDP97594.1"/>
    <property type="molecule type" value="Genomic_DNA"/>
</dbReference>
<evidence type="ECO:0000313" key="4">
    <source>
        <dbReference type="Proteomes" id="UP000319263"/>
    </source>
</evidence>
<organism evidence="3 4">
    <name type="scientific">Microlunatus elymi</name>
    <dbReference type="NCBI Taxonomy" id="2596828"/>
    <lineage>
        <taxon>Bacteria</taxon>
        <taxon>Bacillati</taxon>
        <taxon>Actinomycetota</taxon>
        <taxon>Actinomycetes</taxon>
        <taxon>Propionibacteriales</taxon>
        <taxon>Propionibacteriaceae</taxon>
        <taxon>Microlunatus</taxon>
    </lineage>
</organism>
<reference evidence="3 4" key="1">
    <citation type="submission" date="2019-07" db="EMBL/GenBank/DDBJ databases">
        <title>Microlunatus dokdonensis sp. nov. isolated from the rhizospheric soil of the wild plant Elymus tsukushiensis.</title>
        <authorList>
            <person name="Ghim S.-Y."/>
            <person name="Hwang Y.-J."/>
            <person name="Son J.-S."/>
            <person name="Shin J.-H."/>
        </authorList>
    </citation>
    <scope>NUCLEOTIDE SEQUENCE [LARGE SCALE GENOMIC DNA]</scope>
    <source>
        <strain evidence="3 4">KUDC0627</strain>
    </source>
</reference>
<feature type="region of interest" description="Disordered" evidence="1">
    <location>
        <begin position="1"/>
        <end position="34"/>
    </location>
</feature>
<accession>A0A516Q2D4</accession>
<keyword evidence="2" id="KW-0472">Membrane</keyword>
<feature type="compositionally biased region" description="Low complexity" evidence="1">
    <location>
        <begin position="197"/>
        <end position="216"/>
    </location>
</feature>
<name>A0A516Q2D4_9ACTN</name>
<proteinExistence type="predicted"/>
<keyword evidence="2" id="KW-1133">Transmembrane helix</keyword>
<keyword evidence="4" id="KW-1185">Reference proteome</keyword>
<feature type="compositionally biased region" description="Basic and acidic residues" evidence="1">
    <location>
        <begin position="156"/>
        <end position="196"/>
    </location>
</feature>
<evidence type="ECO:0008006" key="5">
    <source>
        <dbReference type="Google" id="ProtNLM"/>
    </source>
</evidence>
<gene>
    <name evidence="3" type="ORF">FOE78_18235</name>
</gene>
<feature type="transmembrane region" description="Helical" evidence="2">
    <location>
        <begin position="49"/>
        <end position="67"/>
    </location>
</feature>
<sequence>MSALWADTSGDSADSSPDVPGSDASGTGRVRPSVIEGGAGRRRLGRVPFVLVLIGIFGVGMAGLLTLNTTLQGQAFEAQALHQQANRLTYQQAALAQQVDDLRSADKLAARAFGLGMRPNPEPAFLKLPNGKVIGKPTVVRGNEVPGLVKSPEQIAAEREAKEAKKKAAEAKKQAEQARREADKQAAQKKQAEQKQAEQNQQTASGQTGQESGQKQQESKQQESNGRG</sequence>
<keyword evidence="2" id="KW-0812">Transmembrane</keyword>